<sequence length="127" mass="14699">MHIPCGPGGFIHDYIPFYFGYLSPMLLQLHTGRVAGYAEGQTPIIYLKTTAQTIAQSGAGFVFSDGHGIAHYTEWFDTLDDLDKVDWEMVYQRYWSDNVDDMDRQRRKQAEFLVHRFCNWSLIRGIA</sequence>
<dbReference type="AlphaFoldDB" id="X0U0F3"/>
<evidence type="ECO:0000256" key="2">
    <source>
        <dbReference type="ARBA" id="ARBA00022676"/>
    </source>
</evidence>
<gene>
    <name evidence="7" type="ORF">S01H1_23646</name>
</gene>
<feature type="domain" description="DarT" evidence="6">
    <location>
        <begin position="1"/>
        <end position="127"/>
    </location>
</feature>
<accession>X0U0F3</accession>
<dbReference type="InterPro" id="IPR029494">
    <property type="entry name" value="DarT"/>
</dbReference>
<evidence type="ECO:0000256" key="1">
    <source>
        <dbReference type="ARBA" id="ARBA00022649"/>
    </source>
</evidence>
<keyword evidence="5" id="KW-0238">DNA-binding</keyword>
<proteinExistence type="predicted"/>
<keyword evidence="4" id="KW-0548">Nucleotidyltransferase</keyword>
<keyword evidence="2" id="KW-0328">Glycosyltransferase</keyword>
<organism evidence="7">
    <name type="scientific">marine sediment metagenome</name>
    <dbReference type="NCBI Taxonomy" id="412755"/>
    <lineage>
        <taxon>unclassified sequences</taxon>
        <taxon>metagenomes</taxon>
        <taxon>ecological metagenomes</taxon>
    </lineage>
</organism>
<dbReference type="GO" id="GO:0003677">
    <property type="term" value="F:DNA binding"/>
    <property type="evidence" value="ECO:0007669"/>
    <property type="project" value="UniProtKB-KW"/>
</dbReference>
<comment type="caution">
    <text evidence="7">The sequence shown here is derived from an EMBL/GenBank/DDBJ whole genome shotgun (WGS) entry which is preliminary data.</text>
</comment>
<reference evidence="7" key="1">
    <citation type="journal article" date="2014" name="Front. Microbiol.">
        <title>High frequency of phylogenetically diverse reductive dehalogenase-homologous genes in deep subseafloor sedimentary metagenomes.</title>
        <authorList>
            <person name="Kawai M."/>
            <person name="Futagami T."/>
            <person name="Toyoda A."/>
            <person name="Takaki Y."/>
            <person name="Nishi S."/>
            <person name="Hori S."/>
            <person name="Arai W."/>
            <person name="Tsubouchi T."/>
            <person name="Morono Y."/>
            <person name="Uchiyama I."/>
            <person name="Ito T."/>
            <person name="Fujiyama A."/>
            <person name="Inagaki F."/>
            <person name="Takami H."/>
        </authorList>
    </citation>
    <scope>NUCLEOTIDE SEQUENCE</scope>
    <source>
        <strain evidence="7">Expedition CK06-06</strain>
    </source>
</reference>
<feature type="non-terminal residue" evidence="7">
    <location>
        <position position="127"/>
    </location>
</feature>
<keyword evidence="3" id="KW-0808">Transferase</keyword>
<dbReference type="GO" id="GO:0016757">
    <property type="term" value="F:glycosyltransferase activity"/>
    <property type="evidence" value="ECO:0007669"/>
    <property type="project" value="UniProtKB-KW"/>
</dbReference>
<protein>
    <recommendedName>
        <fullName evidence="6">DarT domain-containing protein</fullName>
    </recommendedName>
</protein>
<dbReference type="GO" id="GO:0016779">
    <property type="term" value="F:nucleotidyltransferase activity"/>
    <property type="evidence" value="ECO:0007669"/>
    <property type="project" value="UniProtKB-KW"/>
</dbReference>
<evidence type="ECO:0000313" key="7">
    <source>
        <dbReference type="EMBL" id="GAF98949.1"/>
    </source>
</evidence>
<dbReference type="PROSITE" id="PS52018">
    <property type="entry name" value="DART"/>
    <property type="match status" value="1"/>
</dbReference>
<dbReference type="Pfam" id="PF14487">
    <property type="entry name" value="DarT"/>
    <property type="match status" value="1"/>
</dbReference>
<dbReference type="EMBL" id="BARS01013734">
    <property type="protein sequence ID" value="GAF98949.1"/>
    <property type="molecule type" value="Genomic_DNA"/>
</dbReference>
<evidence type="ECO:0000256" key="5">
    <source>
        <dbReference type="ARBA" id="ARBA00023125"/>
    </source>
</evidence>
<name>X0U0F3_9ZZZZ</name>
<evidence type="ECO:0000256" key="4">
    <source>
        <dbReference type="ARBA" id="ARBA00022695"/>
    </source>
</evidence>
<keyword evidence="1" id="KW-1277">Toxin-antitoxin system</keyword>
<evidence type="ECO:0000256" key="3">
    <source>
        <dbReference type="ARBA" id="ARBA00022679"/>
    </source>
</evidence>
<evidence type="ECO:0000259" key="6">
    <source>
        <dbReference type="PROSITE" id="PS52018"/>
    </source>
</evidence>